<keyword evidence="3" id="KW-1185">Reference proteome</keyword>
<keyword evidence="1" id="KW-0472">Membrane</keyword>
<reference evidence="2 3" key="1">
    <citation type="journal article" date="2017" name="Curr. Biol.">
        <title>The Evolution of Venom by Co-option of Single-Copy Genes.</title>
        <authorList>
            <person name="Martinson E.O."/>
            <person name="Mrinalini"/>
            <person name="Kelkar Y.D."/>
            <person name="Chang C.H."/>
            <person name="Werren J.H."/>
        </authorList>
    </citation>
    <scope>NUCLEOTIDE SEQUENCE [LARGE SCALE GENOMIC DNA]</scope>
    <source>
        <strain evidence="2 3">Alberta</strain>
        <tissue evidence="2">Whole body</tissue>
    </source>
</reference>
<keyword evidence="1" id="KW-1133">Transmembrane helix</keyword>
<dbReference type="EMBL" id="NNAY01002500">
    <property type="protein sequence ID" value="OXU21178.1"/>
    <property type="molecule type" value="Genomic_DNA"/>
</dbReference>
<evidence type="ECO:0000313" key="3">
    <source>
        <dbReference type="Proteomes" id="UP000215335"/>
    </source>
</evidence>
<evidence type="ECO:0000256" key="1">
    <source>
        <dbReference type="SAM" id="Phobius"/>
    </source>
</evidence>
<protein>
    <submittedName>
        <fullName evidence="2">Uncharacterized protein</fullName>
    </submittedName>
</protein>
<gene>
    <name evidence="2" type="ORF">TSAR_015128</name>
</gene>
<sequence>MTPEVVVAFDKAKVSDRDTVFITSLVAHALNINVNIFILNRKSINIARAEIRKTEFEKMKQIILDTSDQKATTTALVIYASVKD</sequence>
<organism evidence="2 3">
    <name type="scientific">Trichomalopsis sarcophagae</name>
    <dbReference type="NCBI Taxonomy" id="543379"/>
    <lineage>
        <taxon>Eukaryota</taxon>
        <taxon>Metazoa</taxon>
        <taxon>Ecdysozoa</taxon>
        <taxon>Arthropoda</taxon>
        <taxon>Hexapoda</taxon>
        <taxon>Insecta</taxon>
        <taxon>Pterygota</taxon>
        <taxon>Neoptera</taxon>
        <taxon>Endopterygota</taxon>
        <taxon>Hymenoptera</taxon>
        <taxon>Apocrita</taxon>
        <taxon>Proctotrupomorpha</taxon>
        <taxon>Chalcidoidea</taxon>
        <taxon>Pteromalidae</taxon>
        <taxon>Pteromalinae</taxon>
        <taxon>Trichomalopsis</taxon>
    </lineage>
</organism>
<feature type="transmembrane region" description="Helical" evidence="1">
    <location>
        <begin position="20"/>
        <end position="39"/>
    </location>
</feature>
<comment type="caution">
    <text evidence="2">The sequence shown here is derived from an EMBL/GenBank/DDBJ whole genome shotgun (WGS) entry which is preliminary data.</text>
</comment>
<keyword evidence="1" id="KW-0812">Transmembrane</keyword>
<dbReference type="Proteomes" id="UP000215335">
    <property type="component" value="Unassembled WGS sequence"/>
</dbReference>
<dbReference type="AlphaFoldDB" id="A0A232ES38"/>
<accession>A0A232ES38</accession>
<proteinExistence type="predicted"/>
<evidence type="ECO:0000313" key="2">
    <source>
        <dbReference type="EMBL" id="OXU21178.1"/>
    </source>
</evidence>
<name>A0A232ES38_9HYME</name>